<dbReference type="Pfam" id="PF00691">
    <property type="entry name" value="OmpA"/>
    <property type="match status" value="1"/>
</dbReference>
<accession>A0A4P7CRK1</accession>
<keyword evidence="1" id="KW-1133">Transmembrane helix</keyword>
<proteinExistence type="predicted"/>
<organism evidence="3 4">
    <name type="scientific">Paraburkholderia pallida</name>
    <dbReference type="NCBI Taxonomy" id="2547399"/>
    <lineage>
        <taxon>Bacteria</taxon>
        <taxon>Pseudomonadati</taxon>
        <taxon>Pseudomonadota</taxon>
        <taxon>Betaproteobacteria</taxon>
        <taxon>Burkholderiales</taxon>
        <taxon>Burkholderiaceae</taxon>
        <taxon>Paraburkholderia</taxon>
    </lineage>
</organism>
<dbReference type="InterPro" id="IPR036737">
    <property type="entry name" value="OmpA-like_sf"/>
</dbReference>
<dbReference type="Proteomes" id="UP000295727">
    <property type="component" value="Chromosome 1"/>
</dbReference>
<keyword evidence="1" id="KW-0472">Membrane</keyword>
<evidence type="ECO:0000256" key="1">
    <source>
        <dbReference type="SAM" id="Phobius"/>
    </source>
</evidence>
<gene>
    <name evidence="3" type="ORF">E1956_03755</name>
</gene>
<dbReference type="KEGG" id="ppai:E1956_03755"/>
<name>A0A4P7CRK1_9BURK</name>
<protein>
    <recommendedName>
        <fullName evidence="2">OmpA-like domain-containing protein</fullName>
    </recommendedName>
</protein>
<feature type="transmembrane region" description="Helical" evidence="1">
    <location>
        <begin position="27"/>
        <end position="50"/>
    </location>
</feature>
<dbReference type="AlphaFoldDB" id="A0A4P7CRK1"/>
<sequence length="171" mass="18698">MDNFSVSASHKANPQWHSRMRTISLGISYALTSLVAVSLPCVANACSFALQYGGKMERNVTDLSNVDRLRLADLLITVLDSAAKEGPVVIYGLADERERDASLTARKRAQSVSDYLERLGVTSSRINIDTKIWHAGSQAPISERNQIEVEFEPECGPNGCENPCGISTQKQ</sequence>
<evidence type="ECO:0000313" key="4">
    <source>
        <dbReference type="Proteomes" id="UP000295727"/>
    </source>
</evidence>
<reference evidence="3 4" key="1">
    <citation type="submission" date="2019-03" db="EMBL/GenBank/DDBJ databases">
        <title>Paraburkholderia sp. 7MH5, isolated from subtropical forest soil.</title>
        <authorList>
            <person name="Gao Z.-H."/>
            <person name="Qiu L.-H."/>
        </authorList>
    </citation>
    <scope>NUCLEOTIDE SEQUENCE [LARGE SCALE GENOMIC DNA]</scope>
    <source>
        <strain evidence="3 4">7MH5</strain>
    </source>
</reference>
<keyword evidence="4" id="KW-1185">Reference proteome</keyword>
<dbReference type="InterPro" id="IPR006665">
    <property type="entry name" value="OmpA-like"/>
</dbReference>
<keyword evidence="1" id="KW-0812">Transmembrane</keyword>
<evidence type="ECO:0000259" key="2">
    <source>
        <dbReference type="Pfam" id="PF00691"/>
    </source>
</evidence>
<dbReference type="EMBL" id="CP038148">
    <property type="protein sequence ID" value="QBQ96373.1"/>
    <property type="molecule type" value="Genomic_DNA"/>
</dbReference>
<evidence type="ECO:0000313" key="3">
    <source>
        <dbReference type="EMBL" id="QBQ96373.1"/>
    </source>
</evidence>
<feature type="domain" description="OmpA-like" evidence="2">
    <location>
        <begin position="79"/>
        <end position="148"/>
    </location>
</feature>
<dbReference type="SUPFAM" id="SSF103088">
    <property type="entry name" value="OmpA-like"/>
    <property type="match status" value="1"/>
</dbReference>
<dbReference type="OrthoDB" id="9020570at2"/>